<dbReference type="Proteomes" id="UP000183257">
    <property type="component" value="Unassembled WGS sequence"/>
</dbReference>
<dbReference type="Pfam" id="PF14022">
    <property type="entry name" value="DUF4238"/>
    <property type="match status" value="1"/>
</dbReference>
<sequence>MQYIKMENQHYVPKSYLKHFSVSDSEEIFATQFFEAGNKWSQPKKYHINSICFHGDFYNLDSRIADYHKLNIDVIERNAFWYEKHFIEDIVEKADKQLLSVQEIPDLAFFYSV</sequence>
<dbReference type="OrthoDB" id="669645at2"/>
<dbReference type="EMBL" id="FPIY01000002">
    <property type="protein sequence ID" value="SFW39625.1"/>
    <property type="molecule type" value="Genomic_DNA"/>
</dbReference>
<dbReference type="InterPro" id="IPR025332">
    <property type="entry name" value="DUF4238"/>
</dbReference>
<keyword evidence="2" id="KW-1185">Reference proteome</keyword>
<proteinExistence type="predicted"/>
<dbReference type="AlphaFoldDB" id="A0A1K1NWH8"/>
<accession>A0A1K1NWH8</accession>
<evidence type="ECO:0000313" key="1">
    <source>
        <dbReference type="EMBL" id="SFW39625.1"/>
    </source>
</evidence>
<name>A0A1K1NWH8_9FLAO</name>
<dbReference type="STRING" id="76595.SAMN05660313_01418"/>
<evidence type="ECO:0008006" key="3">
    <source>
        <dbReference type="Google" id="ProtNLM"/>
    </source>
</evidence>
<protein>
    <recommendedName>
        <fullName evidence="3">DUF4238 domain-containing protein</fullName>
    </recommendedName>
</protein>
<evidence type="ECO:0000313" key="2">
    <source>
        <dbReference type="Proteomes" id="UP000183257"/>
    </source>
</evidence>
<organism evidence="1 2">
    <name type="scientific">Cellulophaga fucicola</name>
    <dbReference type="NCBI Taxonomy" id="76595"/>
    <lineage>
        <taxon>Bacteria</taxon>
        <taxon>Pseudomonadati</taxon>
        <taxon>Bacteroidota</taxon>
        <taxon>Flavobacteriia</taxon>
        <taxon>Flavobacteriales</taxon>
        <taxon>Flavobacteriaceae</taxon>
        <taxon>Cellulophaga</taxon>
    </lineage>
</organism>
<gene>
    <name evidence="1" type="ORF">SAMN05660313_01418</name>
</gene>
<reference evidence="2" key="1">
    <citation type="submission" date="2016-11" db="EMBL/GenBank/DDBJ databases">
        <authorList>
            <person name="Varghese N."/>
            <person name="Submissions S."/>
        </authorList>
    </citation>
    <scope>NUCLEOTIDE SEQUENCE [LARGE SCALE GENOMIC DNA]</scope>
    <source>
        <strain evidence="2">DSM 24786</strain>
    </source>
</reference>